<dbReference type="RefSeq" id="WP_064553506.1">
    <property type="nucleotide sequence ID" value="NZ_LXEO01000008.1"/>
</dbReference>
<reference evidence="1 2" key="1">
    <citation type="submission" date="2016-04" db="EMBL/GenBank/DDBJ databases">
        <title>ATOL: Assembling a taxonomically balanced genome-scale reconstruction of the evolutionary history of the Enterobacteriaceae.</title>
        <authorList>
            <person name="Plunkett G.III."/>
            <person name="Neeno-Eckwall E.C."/>
            <person name="Glasner J.D."/>
            <person name="Perna N.T."/>
        </authorList>
    </citation>
    <scope>NUCLEOTIDE SEQUENCE [LARGE SCALE GENOMIC DNA]</scope>
    <source>
        <strain evidence="1 2">ATCC 51607</strain>
    </source>
</reference>
<sequence>MRSINRLHERRSFFKYMPFDTAKIVLANTSLRWSSPIIFNDPFDVPRELLPDINEEHISRALAQKLVTELKNPRDNFNGINLRLRGLLELFQRAFPQGLTPEQIADFANFVANPPVGAGASVAINELKELWRVQLEGRRILCLSESPLILPMWNHYALQYTGIALEFACEDELESAWLRAKPIDYTDEKPLTYSAEGMAELLFLEDGSGVKYLNDKITYIKTTAWAYEHEWRVSSYKRTEDAGLYSDFRFHPLELKSIILGPQFDMAKLASILELAKNYPNVSVQQATLNARRDIFLEPIF</sequence>
<dbReference type="Proteomes" id="UP000078286">
    <property type="component" value="Unassembled WGS sequence"/>
</dbReference>
<dbReference type="InterPro" id="IPR021352">
    <property type="entry name" value="DUF2971"/>
</dbReference>
<comment type="caution">
    <text evidence="1">The sequence shown here is derived from an EMBL/GenBank/DDBJ whole genome shotgun (WGS) entry which is preliminary data.</text>
</comment>
<organism evidence="1 2">
    <name type="scientific">Buttiauxella noackiae ATCC 51607</name>
    <dbReference type="NCBI Taxonomy" id="1354255"/>
    <lineage>
        <taxon>Bacteria</taxon>
        <taxon>Pseudomonadati</taxon>
        <taxon>Pseudomonadota</taxon>
        <taxon>Gammaproteobacteria</taxon>
        <taxon>Enterobacterales</taxon>
        <taxon>Enterobacteriaceae</taxon>
        <taxon>Buttiauxella</taxon>
    </lineage>
</organism>
<evidence type="ECO:0000313" key="1">
    <source>
        <dbReference type="EMBL" id="OAT20742.1"/>
    </source>
</evidence>
<accession>A0A1B7HYG4</accession>
<proteinExistence type="predicted"/>
<dbReference type="AlphaFoldDB" id="A0A1B7HYG4"/>
<name>A0A1B7HYG4_9ENTR</name>
<evidence type="ECO:0000313" key="2">
    <source>
        <dbReference type="Proteomes" id="UP000078286"/>
    </source>
</evidence>
<dbReference type="PATRIC" id="fig|1354255.3.peg.480"/>
<gene>
    <name evidence="1" type="ORF">M979_0470</name>
</gene>
<keyword evidence="2" id="KW-1185">Reference proteome</keyword>
<dbReference type="EMBL" id="LXEO01000008">
    <property type="protein sequence ID" value="OAT20742.1"/>
    <property type="molecule type" value="Genomic_DNA"/>
</dbReference>
<protein>
    <recommendedName>
        <fullName evidence="3">DUF2971 domain-containing protein</fullName>
    </recommendedName>
</protein>
<dbReference type="Pfam" id="PF11185">
    <property type="entry name" value="DUF2971"/>
    <property type="match status" value="1"/>
</dbReference>
<evidence type="ECO:0008006" key="3">
    <source>
        <dbReference type="Google" id="ProtNLM"/>
    </source>
</evidence>